<feature type="transmembrane region" description="Helical" evidence="6">
    <location>
        <begin position="48"/>
        <end position="70"/>
    </location>
</feature>
<dbReference type="InterPro" id="IPR004477">
    <property type="entry name" value="ComEC_N"/>
</dbReference>
<reference evidence="8" key="2">
    <citation type="submission" date="2021-04" db="EMBL/GenBank/DDBJ databases">
        <authorList>
            <person name="Gilroy R."/>
        </authorList>
    </citation>
    <scope>NUCLEOTIDE SEQUENCE</scope>
    <source>
        <strain evidence="8">2239</strain>
    </source>
</reference>
<organism evidence="8 9">
    <name type="scientific">Candidatus Allofournierella pullicola</name>
    <dbReference type="NCBI Taxonomy" id="2838596"/>
    <lineage>
        <taxon>Bacteria</taxon>
        <taxon>Bacillati</taxon>
        <taxon>Bacillota</taxon>
        <taxon>Clostridia</taxon>
        <taxon>Eubacteriales</taxon>
        <taxon>Oscillospiraceae</taxon>
        <taxon>Allofournierella</taxon>
    </lineage>
</organism>
<dbReference type="EMBL" id="DXFW01000012">
    <property type="protein sequence ID" value="HIX05326.1"/>
    <property type="molecule type" value="Genomic_DNA"/>
</dbReference>
<evidence type="ECO:0000256" key="3">
    <source>
        <dbReference type="ARBA" id="ARBA00022692"/>
    </source>
</evidence>
<protein>
    <submittedName>
        <fullName evidence="8">ComEC/Rec2 family competence protein</fullName>
    </submittedName>
</protein>
<dbReference type="Proteomes" id="UP000824193">
    <property type="component" value="Unassembled WGS sequence"/>
</dbReference>
<feature type="transmembrane region" description="Helical" evidence="6">
    <location>
        <begin position="431"/>
        <end position="455"/>
    </location>
</feature>
<evidence type="ECO:0000313" key="8">
    <source>
        <dbReference type="EMBL" id="HIX05326.1"/>
    </source>
</evidence>
<dbReference type="PANTHER" id="PTHR30619">
    <property type="entry name" value="DNA INTERNALIZATION/COMPETENCE PROTEIN COMEC/REC2"/>
    <property type="match status" value="1"/>
</dbReference>
<keyword evidence="4 6" id="KW-1133">Transmembrane helix</keyword>
<accession>A0A9D1V3E3</accession>
<keyword evidence="5 6" id="KW-0472">Membrane</keyword>
<feature type="domain" description="ComEC/Rec2-related protein" evidence="7">
    <location>
        <begin position="209"/>
        <end position="475"/>
    </location>
</feature>
<comment type="caution">
    <text evidence="8">The sequence shown here is derived from an EMBL/GenBank/DDBJ whole genome shotgun (WGS) entry which is preliminary data.</text>
</comment>
<proteinExistence type="predicted"/>
<feature type="transmembrane region" description="Helical" evidence="6">
    <location>
        <begin position="12"/>
        <end position="42"/>
    </location>
</feature>
<evidence type="ECO:0000256" key="5">
    <source>
        <dbReference type="ARBA" id="ARBA00023136"/>
    </source>
</evidence>
<feature type="transmembrane region" description="Helical" evidence="6">
    <location>
        <begin position="398"/>
        <end position="419"/>
    </location>
</feature>
<keyword evidence="2" id="KW-1003">Cell membrane</keyword>
<dbReference type="NCBIfam" id="TIGR00360">
    <property type="entry name" value="ComEC_N-term"/>
    <property type="match status" value="1"/>
</dbReference>
<evidence type="ECO:0000313" key="9">
    <source>
        <dbReference type="Proteomes" id="UP000824193"/>
    </source>
</evidence>
<evidence type="ECO:0000259" key="7">
    <source>
        <dbReference type="Pfam" id="PF03772"/>
    </source>
</evidence>
<feature type="transmembrane region" description="Helical" evidence="6">
    <location>
        <begin position="461"/>
        <end position="477"/>
    </location>
</feature>
<sequence>MRRPAAAFGGIYILTQLAAVTLPPAAFLPLAAVFVCGGIIAWSKGRQGLVRVLPLAILAGFSVQCIGFTLQARPALSLAGRQIDALVEVVRAEPGFAEDTARVRLRLLGSGKTNGQLPHTLVSVDVFPDCEEGQRFRVSLALESLPKDEYFYSSLADGVYLRAECQGTPEFVDQSQSLRYAMSRFQKQFAANVARFLPNDEGAVLSAMASGDKSRLSDEITDNYRAAGISHLLVVSGLHLSLVCGVFAARTGRLWRFRALASVLLVLFMMALTGFSPSVLRAGVGALILHLGSLFLLPADSLTSMGIAAVLISFQSPYAVCDLAFQLSFAAALGVVLAGERIKAGQADSTKERPLLSRIKAAAASLLLPTMFAALFTLPVQLMGGLTVSGVTVLSNLLALPLAGYCVVFGMLAGACGFVPGLEFAARSFSLLGGLLAKLLNALAAFCAGLPLAQLPLPREYSLVVLAASAFAVLCARRLGFKRLAWLTALPLVIVGVAWAALLEQGTVEMAVLGSGASPCVAVVQDGQALVVFRGGGSNAEQVQEYLQSKGVEMPEWVIDLRTNASSALPEAAHTLSIKDFAVNESKSLSVCDIMTTVIRLRKGSLVLLDVDGYKIAVLAGTANTGSPVHTDLAVTGSTAPANLQAKTLVVSTACDWHAKQDSNVYFVPRGARVLIRPGRAAVLKGGNYALQQNTVA</sequence>
<evidence type="ECO:0000256" key="2">
    <source>
        <dbReference type="ARBA" id="ARBA00022475"/>
    </source>
</evidence>
<dbReference type="InterPro" id="IPR052159">
    <property type="entry name" value="Competence_DNA_uptake"/>
</dbReference>
<dbReference type="GO" id="GO:0005886">
    <property type="term" value="C:plasma membrane"/>
    <property type="evidence" value="ECO:0007669"/>
    <property type="project" value="UniProtKB-SubCell"/>
</dbReference>
<dbReference type="AlphaFoldDB" id="A0A9D1V3E3"/>
<evidence type="ECO:0000256" key="1">
    <source>
        <dbReference type="ARBA" id="ARBA00004651"/>
    </source>
</evidence>
<reference evidence="8" key="1">
    <citation type="journal article" date="2021" name="PeerJ">
        <title>Extensive microbial diversity within the chicken gut microbiome revealed by metagenomics and culture.</title>
        <authorList>
            <person name="Gilroy R."/>
            <person name="Ravi A."/>
            <person name="Getino M."/>
            <person name="Pursley I."/>
            <person name="Horton D.L."/>
            <person name="Alikhan N.F."/>
            <person name="Baker D."/>
            <person name="Gharbi K."/>
            <person name="Hall N."/>
            <person name="Watson M."/>
            <person name="Adriaenssens E.M."/>
            <person name="Foster-Nyarko E."/>
            <person name="Jarju S."/>
            <person name="Secka A."/>
            <person name="Antonio M."/>
            <person name="Oren A."/>
            <person name="Chaudhuri R.R."/>
            <person name="La Ragione R."/>
            <person name="Hildebrand F."/>
            <person name="Pallen M.J."/>
        </authorList>
    </citation>
    <scope>NUCLEOTIDE SEQUENCE</scope>
    <source>
        <strain evidence="8">2239</strain>
    </source>
</reference>
<dbReference type="PANTHER" id="PTHR30619:SF1">
    <property type="entry name" value="RECOMBINATION PROTEIN 2"/>
    <property type="match status" value="1"/>
</dbReference>
<feature type="transmembrane region" description="Helical" evidence="6">
    <location>
        <begin position="484"/>
        <end position="502"/>
    </location>
</feature>
<evidence type="ECO:0000256" key="4">
    <source>
        <dbReference type="ARBA" id="ARBA00022989"/>
    </source>
</evidence>
<feature type="transmembrane region" description="Helical" evidence="6">
    <location>
        <begin position="287"/>
        <end position="311"/>
    </location>
</feature>
<feature type="transmembrane region" description="Helical" evidence="6">
    <location>
        <begin position="359"/>
        <end position="378"/>
    </location>
</feature>
<feature type="transmembrane region" description="Helical" evidence="6">
    <location>
        <begin position="255"/>
        <end position="275"/>
    </location>
</feature>
<feature type="transmembrane region" description="Helical" evidence="6">
    <location>
        <begin position="317"/>
        <end position="338"/>
    </location>
</feature>
<dbReference type="Pfam" id="PF03772">
    <property type="entry name" value="Competence"/>
    <property type="match status" value="1"/>
</dbReference>
<evidence type="ECO:0000256" key="6">
    <source>
        <dbReference type="SAM" id="Phobius"/>
    </source>
</evidence>
<keyword evidence="3 6" id="KW-0812">Transmembrane</keyword>
<name>A0A9D1V3E3_9FIRM</name>
<comment type="subcellular location">
    <subcellularLocation>
        <location evidence="1">Cell membrane</location>
        <topology evidence="1">Multi-pass membrane protein</topology>
    </subcellularLocation>
</comment>
<gene>
    <name evidence="8" type="ORF">H9865_04345</name>
</gene>